<proteinExistence type="predicted"/>
<evidence type="ECO:0000313" key="2">
    <source>
        <dbReference type="EMBL" id="EDQ87491.1"/>
    </source>
</evidence>
<evidence type="ECO:0000256" key="1">
    <source>
        <dbReference type="SAM" id="Phobius"/>
    </source>
</evidence>
<feature type="transmembrane region" description="Helical" evidence="1">
    <location>
        <begin position="239"/>
        <end position="265"/>
    </location>
</feature>
<evidence type="ECO:0000313" key="3">
    <source>
        <dbReference type="Proteomes" id="UP000001357"/>
    </source>
</evidence>
<keyword evidence="1" id="KW-1133">Transmembrane helix</keyword>
<dbReference type="eggNOG" id="ENOG502QSDW">
    <property type="taxonomic scope" value="Eukaryota"/>
</dbReference>
<feature type="transmembrane region" description="Helical" evidence="1">
    <location>
        <begin position="354"/>
        <end position="373"/>
    </location>
</feature>
<dbReference type="RefSeq" id="XP_001747751.1">
    <property type="nucleotide sequence ID" value="XM_001747699.1"/>
</dbReference>
<dbReference type="GeneID" id="5892904"/>
<gene>
    <name evidence="2" type="ORF">MONBRDRAFT_37937</name>
</gene>
<feature type="transmembrane region" description="Helical" evidence="1">
    <location>
        <begin position="132"/>
        <end position="155"/>
    </location>
</feature>
<protein>
    <recommendedName>
        <fullName evidence="4">Amino acid transporter transmembrane domain-containing protein</fullName>
    </recommendedName>
</protein>
<dbReference type="PANTHER" id="PTHR16189">
    <property type="entry name" value="TRANSMEMBRANE PROTEIN 104-RELATED"/>
    <property type="match status" value="1"/>
</dbReference>
<dbReference type="EMBL" id="CH991559">
    <property type="protein sequence ID" value="EDQ87491.1"/>
    <property type="molecule type" value="Genomic_DNA"/>
</dbReference>
<keyword evidence="1" id="KW-0812">Transmembrane</keyword>
<dbReference type="OMA" id="EFIVQYF"/>
<feature type="transmembrane region" description="Helical" evidence="1">
    <location>
        <begin position="325"/>
        <end position="342"/>
    </location>
</feature>
<dbReference type="AlphaFoldDB" id="A9V4P5"/>
<feature type="transmembrane region" description="Helical" evidence="1">
    <location>
        <begin position="294"/>
        <end position="313"/>
    </location>
</feature>
<feature type="transmembrane region" description="Helical" evidence="1">
    <location>
        <begin position="105"/>
        <end position="126"/>
    </location>
</feature>
<organism evidence="2 3">
    <name type="scientific">Monosiga brevicollis</name>
    <name type="common">Choanoflagellate</name>
    <dbReference type="NCBI Taxonomy" id="81824"/>
    <lineage>
        <taxon>Eukaryota</taxon>
        <taxon>Choanoflagellata</taxon>
        <taxon>Craspedida</taxon>
        <taxon>Salpingoecidae</taxon>
        <taxon>Monosiga</taxon>
    </lineage>
</organism>
<dbReference type="STRING" id="81824.A9V4P5"/>
<reference evidence="2 3" key="1">
    <citation type="journal article" date="2008" name="Nature">
        <title>The genome of the choanoflagellate Monosiga brevicollis and the origin of metazoans.</title>
        <authorList>
            <consortium name="JGI Sequencing"/>
            <person name="King N."/>
            <person name="Westbrook M.J."/>
            <person name="Young S.L."/>
            <person name="Kuo A."/>
            <person name="Abedin M."/>
            <person name="Chapman J."/>
            <person name="Fairclough S."/>
            <person name="Hellsten U."/>
            <person name="Isogai Y."/>
            <person name="Letunic I."/>
            <person name="Marr M."/>
            <person name="Pincus D."/>
            <person name="Putnam N."/>
            <person name="Rokas A."/>
            <person name="Wright K.J."/>
            <person name="Zuzow R."/>
            <person name="Dirks W."/>
            <person name="Good M."/>
            <person name="Goodstein D."/>
            <person name="Lemons D."/>
            <person name="Li W."/>
            <person name="Lyons J.B."/>
            <person name="Morris A."/>
            <person name="Nichols S."/>
            <person name="Richter D.J."/>
            <person name="Salamov A."/>
            <person name="Bork P."/>
            <person name="Lim W.A."/>
            <person name="Manning G."/>
            <person name="Miller W.T."/>
            <person name="McGinnis W."/>
            <person name="Shapiro H."/>
            <person name="Tjian R."/>
            <person name="Grigoriev I.V."/>
            <person name="Rokhsar D."/>
        </authorList>
    </citation>
    <scope>NUCLEOTIDE SEQUENCE [LARGE SCALE GENOMIC DNA]</scope>
    <source>
        <strain evidence="3">MX1 / ATCC 50154</strain>
    </source>
</reference>
<sequence>MLCESMQRIPGNFTFEHRYEFATTVRHYYGRTAYIIFQVFYNLSMQASNIAAMIISARVLDKFIGKIAGHSYALDYVHWGFVKSTDDADHPWCAGDLTSEGCEDLTFVISVGFLICMAICIPFGYLNLDENMWFQWVSLAGLLLFTCEFFVQFILKLDGEDKLCLDNVDYGNVTCNYHPSERHIGNFSHNGPHRTPIFQASAEGQANVVGMAIFAYSYVVTIPSWVNEKRHHVSVNKSVWVPASVGLVMKLLTGLLGGWAFALLLPDGSPRPHSDDILNIILHRDQPEVSQYSAYLWDITTLIPGIPVLAIMVRYNLLSGKVCNRFWSFVFGVVAPWVITAFCYETNVLQEFCNWVAIVVQGYINFVIPAMLYRSALYRYPDHNAEQFSGTMDYGSSEAFRFPPDQKAVNYGSVQTPVEYRVMSADPEGEETALLGKTIVDESGPDTPGSFVELDEAPVEAVPRFLTFCGKVFKINRIYVANFMIIFFSLLSTASIVINIFDIFQPNS</sequence>
<keyword evidence="3" id="KW-1185">Reference proteome</keyword>
<dbReference type="KEGG" id="mbr:MONBRDRAFT_37937"/>
<keyword evidence="1" id="KW-0472">Membrane</keyword>
<dbReference type="InParanoid" id="A9V4P5"/>
<name>A9V4P5_MONBE</name>
<feature type="transmembrane region" description="Helical" evidence="1">
    <location>
        <begin position="478"/>
        <end position="501"/>
    </location>
</feature>
<dbReference type="Proteomes" id="UP000001357">
    <property type="component" value="Unassembled WGS sequence"/>
</dbReference>
<dbReference type="PANTHER" id="PTHR16189:SF3">
    <property type="entry name" value="AMINO ACID TRANSPORTER TRANSMEMBRANE DOMAIN-CONTAINING PROTEIN"/>
    <property type="match status" value="1"/>
</dbReference>
<accession>A9V4P5</accession>
<evidence type="ECO:0008006" key="4">
    <source>
        <dbReference type="Google" id="ProtNLM"/>
    </source>
</evidence>